<dbReference type="Gene3D" id="3.30.565.10">
    <property type="entry name" value="Histidine kinase-like ATPase, C-terminal domain"/>
    <property type="match status" value="1"/>
</dbReference>
<evidence type="ECO:0000256" key="3">
    <source>
        <dbReference type="ARBA" id="ARBA00022553"/>
    </source>
</evidence>
<gene>
    <name evidence="6" type="ORF">D7322_19830</name>
</gene>
<dbReference type="InterPro" id="IPR011110">
    <property type="entry name" value="Reg_prop"/>
</dbReference>
<feature type="transmembrane region" description="Helical" evidence="4">
    <location>
        <begin position="22"/>
        <end position="41"/>
    </location>
</feature>
<dbReference type="Proteomes" id="UP000282423">
    <property type="component" value="Unassembled WGS sequence"/>
</dbReference>
<dbReference type="AlphaFoldDB" id="A0A420VTY7"/>
<dbReference type="InterPro" id="IPR013783">
    <property type="entry name" value="Ig-like_fold"/>
</dbReference>
<dbReference type="GO" id="GO:0000155">
    <property type="term" value="F:phosphorelay sensor kinase activity"/>
    <property type="evidence" value="ECO:0007669"/>
    <property type="project" value="InterPro"/>
</dbReference>
<dbReference type="InterPro" id="IPR036890">
    <property type="entry name" value="HATPase_C_sf"/>
</dbReference>
<evidence type="ECO:0000256" key="1">
    <source>
        <dbReference type="ARBA" id="ARBA00000085"/>
    </source>
</evidence>
<dbReference type="SUPFAM" id="SSF63829">
    <property type="entry name" value="Calcium-dependent phosphotriesterase"/>
    <property type="match status" value="2"/>
</dbReference>
<dbReference type="InterPro" id="IPR004358">
    <property type="entry name" value="Sig_transdc_His_kin-like_C"/>
</dbReference>
<proteinExistence type="predicted"/>
<sequence length="1097" mass="126282">MTTCVVIYIFYNFIGYNTDTKIQFFFIFFGLNCFNFKLFCINNQMIMINLKPLHFLFFLLLSPLLIRAQPYYFNHYQINEGLSNNAVICSMQDSYGFLWFGTKDGLNRFDGNSFKHFDASTSEKNSLGGNNIISLKEDFRRRIWIGTDQGIYCYNPIDEQFRLLSKQFENSDVPVIITDQKKRIWFISNGMLYYHHLISNEIKQITRSDLYITAVSCTKNGTIFFGTPEGKIFRINNADEPVLLLDFQLKYGAKDWFSIEKITENRKGELLIGTSKSGVYIYDLTKKSLKSILGPDRLKQFLYVRDILQPNDTEYWFATESGLFIYQIADQSFINIQKEQENPWGISDNAVYNILQDRDRGIWLGTYFGGVNYYHKNNSIIEKFLPQDKPGSLKGSVVRIITKDPTGNVWIGTENGGLSKLDPISGKIKNFSEKQGNLANNNIHGILPFDNKILVGTFVNGLDIFDPGQEKVVYHIDRNSYSNTDLQSNFLFYLYKTRKGEILAASTRGLYRFNFSNKSFHILRNVPEYMFYTTVLEDKQGNIWLGTWRDGLFYFNPTTGAFKHYTHNKEDQTSLPNNRINSLFEDSQKQIWVATEGGMAKKQPTGNGFEKIGIHEGMPSNVILAILEDQQNNLWVSTSKGLVRYHLSNGKKRVFNLESGLPSIQFNYNSSFNDGQGNFYFGTINGLIRFDPKKLNQITYNTGIPIYITNLYINNKAINQYTDGNILSKSILFTDKIQLKHDESSFSLDFAALHYQAPHSIHYSYKMEGLDNNWVDITSNQRAYFTKLAPGDYIFTVKAEDPNGNVIPTSASLKIVILPPIWASIPAYICYAFILIALIIFIIYHFNEKIKQRNRQHLLTVQNLREQELYRSKINFYTDVVHEIRTPLTLIKAPLEKLMDKVEHNPITDKLLTTMQNNTEKLIALSNQLLDFRQVETESFKLHFELENISQAVQKISNDFSVTVQAMGRNMTVTIAPDIMGYIDIDAFDKICYNLFNNALKYSLKDIEVNLAAEKQKNIAILTVKNDGDLIPSEERERIFEPFNRLKQNKNIPGSGLGLALTRSLALKHQGNLVFEVESSRWNVFRLTLPLDHSSNQ</sequence>
<dbReference type="InterPro" id="IPR011123">
    <property type="entry name" value="Y_Y_Y"/>
</dbReference>
<evidence type="ECO:0000256" key="4">
    <source>
        <dbReference type="SAM" id="Phobius"/>
    </source>
</evidence>
<evidence type="ECO:0000259" key="5">
    <source>
        <dbReference type="PROSITE" id="PS50109"/>
    </source>
</evidence>
<dbReference type="SMART" id="SM00388">
    <property type="entry name" value="HisKA"/>
    <property type="match status" value="1"/>
</dbReference>
<dbReference type="FunFam" id="2.60.40.10:FF:000791">
    <property type="entry name" value="Two-component system sensor histidine kinase/response regulator"/>
    <property type="match status" value="1"/>
</dbReference>
<keyword evidence="4" id="KW-0812">Transmembrane</keyword>
<dbReference type="CDD" id="cd00075">
    <property type="entry name" value="HATPase"/>
    <property type="match status" value="1"/>
</dbReference>
<dbReference type="Gene3D" id="1.10.287.130">
    <property type="match status" value="1"/>
</dbReference>
<keyword evidence="3" id="KW-0597">Phosphoprotein</keyword>
<evidence type="ECO:0000313" key="7">
    <source>
        <dbReference type="Proteomes" id="UP000282423"/>
    </source>
</evidence>
<dbReference type="PROSITE" id="PS50109">
    <property type="entry name" value="HIS_KIN"/>
    <property type="match status" value="1"/>
</dbReference>
<comment type="caution">
    <text evidence="6">The sequence shown here is derived from an EMBL/GenBank/DDBJ whole genome shotgun (WGS) entry which is preliminary data.</text>
</comment>
<name>A0A420VTY7_9SPHI</name>
<dbReference type="PANTHER" id="PTHR43547">
    <property type="entry name" value="TWO-COMPONENT HISTIDINE KINASE"/>
    <property type="match status" value="1"/>
</dbReference>
<dbReference type="CDD" id="cd00082">
    <property type="entry name" value="HisKA"/>
    <property type="match status" value="1"/>
</dbReference>
<dbReference type="InterPro" id="IPR005467">
    <property type="entry name" value="His_kinase_dom"/>
</dbReference>
<dbReference type="Pfam" id="PF07494">
    <property type="entry name" value="Reg_prop"/>
    <property type="match status" value="6"/>
</dbReference>
<dbReference type="Pfam" id="PF02518">
    <property type="entry name" value="HATPase_c"/>
    <property type="match status" value="1"/>
</dbReference>
<dbReference type="InterPro" id="IPR015943">
    <property type="entry name" value="WD40/YVTN_repeat-like_dom_sf"/>
</dbReference>
<comment type="catalytic activity">
    <reaction evidence="1">
        <text>ATP + protein L-histidine = ADP + protein N-phospho-L-histidine.</text>
        <dbReference type="EC" id="2.7.13.3"/>
    </reaction>
</comment>
<dbReference type="EMBL" id="RBWS01000016">
    <property type="protein sequence ID" value="RKO69820.1"/>
    <property type="molecule type" value="Genomic_DNA"/>
</dbReference>
<dbReference type="InterPro" id="IPR003661">
    <property type="entry name" value="HisK_dim/P_dom"/>
</dbReference>
<evidence type="ECO:0000256" key="2">
    <source>
        <dbReference type="ARBA" id="ARBA00012438"/>
    </source>
</evidence>
<protein>
    <recommendedName>
        <fullName evidence="2">histidine kinase</fullName>
        <ecNumber evidence="2">2.7.13.3</ecNumber>
    </recommendedName>
</protein>
<dbReference type="Gene3D" id="2.130.10.10">
    <property type="entry name" value="YVTN repeat-like/Quinoprotein amine dehydrogenase"/>
    <property type="match status" value="2"/>
</dbReference>
<dbReference type="InterPro" id="IPR036097">
    <property type="entry name" value="HisK_dim/P_sf"/>
</dbReference>
<dbReference type="SUPFAM" id="SSF55874">
    <property type="entry name" value="ATPase domain of HSP90 chaperone/DNA topoisomerase II/histidine kinase"/>
    <property type="match status" value="1"/>
</dbReference>
<dbReference type="SUPFAM" id="SSF69322">
    <property type="entry name" value="Tricorn protease domain 2"/>
    <property type="match status" value="1"/>
</dbReference>
<dbReference type="PRINTS" id="PR00344">
    <property type="entry name" value="BCTRLSENSOR"/>
</dbReference>
<dbReference type="InterPro" id="IPR003594">
    <property type="entry name" value="HATPase_dom"/>
</dbReference>
<dbReference type="Pfam" id="PF00512">
    <property type="entry name" value="HisKA"/>
    <property type="match status" value="1"/>
</dbReference>
<dbReference type="EC" id="2.7.13.3" evidence="2"/>
<keyword evidence="6" id="KW-0418">Kinase</keyword>
<keyword evidence="6" id="KW-0808">Transferase</keyword>
<feature type="transmembrane region" description="Helical" evidence="4">
    <location>
        <begin position="821"/>
        <end position="846"/>
    </location>
</feature>
<keyword evidence="4" id="KW-0472">Membrane</keyword>
<dbReference type="OrthoDB" id="9809670at2"/>
<dbReference type="Pfam" id="PF07495">
    <property type="entry name" value="Y_Y_Y"/>
    <property type="match status" value="1"/>
</dbReference>
<reference evidence="6 7" key="1">
    <citation type="submission" date="2018-10" db="EMBL/GenBank/DDBJ databases">
        <title>Sphingobacterium sp. M05W1-28.</title>
        <authorList>
            <person name="Cai H."/>
        </authorList>
    </citation>
    <scope>NUCLEOTIDE SEQUENCE [LARGE SCALE GENOMIC DNA]</scope>
    <source>
        <strain evidence="6 7">M05W1-28</strain>
    </source>
</reference>
<feature type="domain" description="Histidine kinase" evidence="5">
    <location>
        <begin position="879"/>
        <end position="1093"/>
    </location>
</feature>
<dbReference type="FunFam" id="1.10.287.130:FF:000045">
    <property type="entry name" value="Two-component system sensor histidine kinase/response regulator"/>
    <property type="match status" value="1"/>
</dbReference>
<organism evidence="6 7">
    <name type="scientific">Sphingobacterium puteale</name>
    <dbReference type="NCBI Taxonomy" id="2420510"/>
    <lineage>
        <taxon>Bacteria</taxon>
        <taxon>Pseudomonadati</taxon>
        <taxon>Bacteroidota</taxon>
        <taxon>Sphingobacteriia</taxon>
        <taxon>Sphingobacteriales</taxon>
        <taxon>Sphingobacteriaceae</taxon>
        <taxon>Sphingobacterium</taxon>
    </lineage>
</organism>
<dbReference type="Gene3D" id="2.60.40.10">
    <property type="entry name" value="Immunoglobulins"/>
    <property type="match status" value="1"/>
</dbReference>
<keyword evidence="4" id="KW-1133">Transmembrane helix</keyword>
<dbReference type="SUPFAM" id="SSF47384">
    <property type="entry name" value="Homodimeric domain of signal transducing histidine kinase"/>
    <property type="match status" value="1"/>
</dbReference>
<keyword evidence="7" id="KW-1185">Reference proteome</keyword>
<accession>A0A420VTY7</accession>
<dbReference type="PANTHER" id="PTHR43547:SF2">
    <property type="entry name" value="HYBRID SIGNAL TRANSDUCTION HISTIDINE KINASE C"/>
    <property type="match status" value="1"/>
</dbReference>
<evidence type="ECO:0000313" key="6">
    <source>
        <dbReference type="EMBL" id="RKO69820.1"/>
    </source>
</evidence>
<dbReference type="SMART" id="SM00387">
    <property type="entry name" value="HATPase_c"/>
    <property type="match status" value="1"/>
</dbReference>